<gene>
    <name evidence="2" type="ORF">X975_18735</name>
</gene>
<evidence type="ECO:0000313" key="3">
    <source>
        <dbReference type="Proteomes" id="UP000054359"/>
    </source>
</evidence>
<evidence type="ECO:0000313" key="2">
    <source>
        <dbReference type="EMBL" id="KFM74650.1"/>
    </source>
</evidence>
<dbReference type="EMBL" id="KK119088">
    <property type="protein sequence ID" value="KFM74650.1"/>
    <property type="molecule type" value="Genomic_DNA"/>
</dbReference>
<proteinExistence type="predicted"/>
<dbReference type="Proteomes" id="UP000054359">
    <property type="component" value="Unassembled WGS sequence"/>
</dbReference>
<dbReference type="OrthoDB" id="6421697at2759"/>
<keyword evidence="3" id="KW-1185">Reference proteome</keyword>
<organism evidence="2 3">
    <name type="scientific">Stegodyphus mimosarum</name>
    <name type="common">African social velvet spider</name>
    <dbReference type="NCBI Taxonomy" id="407821"/>
    <lineage>
        <taxon>Eukaryota</taxon>
        <taxon>Metazoa</taxon>
        <taxon>Ecdysozoa</taxon>
        <taxon>Arthropoda</taxon>
        <taxon>Chelicerata</taxon>
        <taxon>Arachnida</taxon>
        <taxon>Araneae</taxon>
        <taxon>Araneomorphae</taxon>
        <taxon>Entelegynae</taxon>
        <taxon>Eresoidea</taxon>
        <taxon>Eresidae</taxon>
        <taxon>Stegodyphus</taxon>
    </lineage>
</organism>
<dbReference type="AlphaFoldDB" id="A0A087UBB1"/>
<dbReference type="STRING" id="407821.A0A087UBB1"/>
<feature type="region of interest" description="Disordered" evidence="1">
    <location>
        <begin position="41"/>
        <end position="79"/>
    </location>
</feature>
<feature type="compositionally biased region" description="Acidic residues" evidence="1">
    <location>
        <begin position="64"/>
        <end position="79"/>
    </location>
</feature>
<feature type="non-terminal residue" evidence="2">
    <location>
        <position position="79"/>
    </location>
</feature>
<accession>A0A087UBB1</accession>
<reference evidence="2 3" key="1">
    <citation type="submission" date="2013-11" db="EMBL/GenBank/DDBJ databases">
        <title>Genome sequencing of Stegodyphus mimosarum.</title>
        <authorList>
            <person name="Bechsgaard J."/>
        </authorList>
    </citation>
    <scope>NUCLEOTIDE SEQUENCE [LARGE SCALE GENOMIC DNA]</scope>
</reference>
<protein>
    <submittedName>
        <fullName evidence="2">Uncharacterized protein</fullName>
    </submittedName>
</protein>
<name>A0A087UBB1_STEMI</name>
<evidence type="ECO:0000256" key="1">
    <source>
        <dbReference type="SAM" id="MobiDB-lite"/>
    </source>
</evidence>
<sequence length="79" mass="8796">MATWPNLQDTLQFEKAAASIVKSQRPHTISTAYERHNRPSITTHTFRPLQNGEANSSIPIDIDGSPEEFPDDCSEEATP</sequence>